<evidence type="ECO:0000313" key="1">
    <source>
        <dbReference type="EMBL" id="OWM63126.1"/>
    </source>
</evidence>
<dbReference type="RefSeq" id="XP_031372022.1">
    <property type="nucleotide sequence ID" value="XM_031516162.1"/>
</dbReference>
<evidence type="ECO:0000313" key="5">
    <source>
        <dbReference type="RefSeq" id="XP_031372022.1"/>
    </source>
</evidence>
<accession>A0A218VRZ6</accession>
<dbReference type="PANTHER" id="PTHR33594">
    <property type="entry name" value="SUPERFAMILY HYDROLASE, PUTATIVE (AFU_ORTHOLOGUE AFUA_1G03035)-RELATED"/>
    <property type="match status" value="1"/>
</dbReference>
<dbReference type="SUPFAM" id="SSF109604">
    <property type="entry name" value="HD-domain/PDEase-like"/>
    <property type="match status" value="1"/>
</dbReference>
<evidence type="ECO:0000313" key="2">
    <source>
        <dbReference type="Proteomes" id="UP000197138"/>
    </source>
</evidence>
<proteinExistence type="predicted"/>
<organism evidence="1 2">
    <name type="scientific">Punica granatum</name>
    <name type="common">Pomegranate</name>
    <dbReference type="NCBI Taxonomy" id="22663"/>
    <lineage>
        <taxon>Eukaryota</taxon>
        <taxon>Viridiplantae</taxon>
        <taxon>Streptophyta</taxon>
        <taxon>Embryophyta</taxon>
        <taxon>Tracheophyta</taxon>
        <taxon>Spermatophyta</taxon>
        <taxon>Magnoliopsida</taxon>
        <taxon>eudicotyledons</taxon>
        <taxon>Gunneridae</taxon>
        <taxon>Pentapetalae</taxon>
        <taxon>rosids</taxon>
        <taxon>malvids</taxon>
        <taxon>Myrtales</taxon>
        <taxon>Lythraceae</taxon>
        <taxon>Punica</taxon>
    </lineage>
</organism>
<dbReference type="Proteomes" id="UP000515151">
    <property type="component" value="Chromosome 8"/>
</dbReference>
<dbReference type="Gene3D" id="1.10.472.50">
    <property type="entry name" value="HD-domain/PDEase-like"/>
    <property type="match status" value="1"/>
</dbReference>
<evidence type="ECO:0000313" key="3">
    <source>
        <dbReference type="Proteomes" id="UP000515151"/>
    </source>
</evidence>
<dbReference type="PANTHER" id="PTHR33594:SF1">
    <property type="entry name" value="HD_PDEASE DOMAIN-CONTAINING PROTEIN"/>
    <property type="match status" value="1"/>
</dbReference>
<dbReference type="OrthoDB" id="16547at2759"/>
<reference evidence="1" key="2">
    <citation type="submission" date="2017-06" db="EMBL/GenBank/DDBJ databases">
        <title>The pomegranate genome and the genomics of punicalagin biosynthesis.</title>
        <authorList>
            <person name="Xu C."/>
        </authorList>
    </citation>
    <scope>NUCLEOTIDE SEQUENCE [LARGE SCALE GENOMIC DNA]</scope>
    <source>
        <tissue evidence="1">Fresh leaf</tissue>
    </source>
</reference>
<evidence type="ECO:0000313" key="4">
    <source>
        <dbReference type="RefSeq" id="XP_031372021.1"/>
    </source>
</evidence>
<protein>
    <submittedName>
        <fullName evidence="4 5">Uncharacterized protein LOC116187465 isoform X1</fullName>
    </submittedName>
</protein>
<dbReference type="Gene3D" id="1.20.58.1910">
    <property type="match status" value="1"/>
</dbReference>
<keyword evidence="3" id="KW-1185">Reference proteome</keyword>
<dbReference type="RefSeq" id="XP_031372021.1">
    <property type="nucleotide sequence ID" value="XM_031516161.1"/>
</dbReference>
<dbReference type="AlphaFoldDB" id="A0A218VRZ6"/>
<reference evidence="4 5" key="4">
    <citation type="submission" date="2025-04" db="UniProtKB">
        <authorList>
            <consortium name="RefSeq"/>
        </authorList>
    </citation>
    <scope>IDENTIFICATION</scope>
    <source>
        <tissue evidence="4 5">Leaf</tissue>
    </source>
</reference>
<name>A0A218VRZ6_PUNGR</name>
<dbReference type="GeneID" id="116187465"/>
<gene>
    <name evidence="4 5" type="primary">LOC116187465</name>
    <name evidence="1" type="ORF">CDL15_Pgr008042</name>
</gene>
<reference evidence="3" key="3">
    <citation type="journal article" date="2020" name="Plant Biotechnol. J.">
        <title>The pomegranate (Punica granatum L.) draft genome dissects genetic divergence between soft- and hard-seeded cultivars.</title>
        <authorList>
            <person name="Luo X."/>
            <person name="Li H."/>
            <person name="Wu Z."/>
            <person name="Yao W."/>
            <person name="Zhao P."/>
            <person name="Cao D."/>
            <person name="Yu H."/>
            <person name="Li K."/>
            <person name="Poudel K."/>
            <person name="Zhao D."/>
            <person name="Zhang F."/>
            <person name="Xia X."/>
            <person name="Chen L."/>
            <person name="Wang Q."/>
            <person name="Jing D."/>
            <person name="Cao S."/>
        </authorList>
    </citation>
    <scope>NUCLEOTIDE SEQUENCE [LARGE SCALE GENOMIC DNA]</scope>
</reference>
<dbReference type="Proteomes" id="UP000197138">
    <property type="component" value="Unassembled WGS sequence"/>
</dbReference>
<sequence>MEEVATAVVKRAEKLMREAMKGNDASHDAWHVLRVRDLALSLAREEGLPSSPDSMLVVRHTHTLSLFFDYIYIYIHARARSLLLLHKFFPFWYFCIFRDPSEERLVENFLEKENVDQAIKNKILSIIKGMGFKDELRGLGSIETFPEFGVVQDADRLDAIGAIGIARCFTFGGSRKRVLHDPSIQPREGLSKEQYMKKEEQTTVNHFHEKLLKLKDLMKTEAGKRRAEKRHKFMMEYLEEFYREWNGQD</sequence>
<reference evidence="2" key="1">
    <citation type="journal article" date="2017" name="Plant J.">
        <title>The pomegranate (Punica granatum L.) genome and the genomics of punicalagin biosynthesis.</title>
        <authorList>
            <person name="Qin G."/>
            <person name="Xu C."/>
            <person name="Ming R."/>
            <person name="Tang H."/>
            <person name="Guyot R."/>
            <person name="Kramer E.M."/>
            <person name="Hu Y."/>
            <person name="Yi X."/>
            <person name="Qi Y."/>
            <person name="Xu X."/>
            <person name="Gao Z."/>
            <person name="Pan H."/>
            <person name="Jian J."/>
            <person name="Tian Y."/>
            <person name="Yue Z."/>
            <person name="Xu Y."/>
        </authorList>
    </citation>
    <scope>NUCLEOTIDE SEQUENCE [LARGE SCALE GENOMIC DNA]</scope>
    <source>
        <strain evidence="2">cv. Dabenzi</strain>
    </source>
</reference>
<dbReference type="EMBL" id="MTKT01006206">
    <property type="protein sequence ID" value="OWM63126.1"/>
    <property type="molecule type" value="Genomic_DNA"/>
</dbReference>